<proteinExistence type="predicted"/>
<protein>
    <recommendedName>
        <fullName evidence="3">Beta-barrel porin</fullName>
    </recommendedName>
</protein>
<organism evidence="1 2">
    <name type="scientific">Microscilla marina ATCC 23134</name>
    <dbReference type="NCBI Taxonomy" id="313606"/>
    <lineage>
        <taxon>Bacteria</taxon>
        <taxon>Pseudomonadati</taxon>
        <taxon>Bacteroidota</taxon>
        <taxon>Cytophagia</taxon>
        <taxon>Cytophagales</taxon>
        <taxon>Microscillaceae</taxon>
        <taxon>Microscilla</taxon>
    </lineage>
</organism>
<evidence type="ECO:0008006" key="3">
    <source>
        <dbReference type="Google" id="ProtNLM"/>
    </source>
</evidence>
<dbReference type="Pfam" id="PF14121">
    <property type="entry name" value="Porin_10"/>
    <property type="match status" value="1"/>
</dbReference>
<gene>
    <name evidence="1" type="ORF">M23134_05186</name>
</gene>
<evidence type="ECO:0000313" key="1">
    <source>
        <dbReference type="EMBL" id="EAY31680.1"/>
    </source>
</evidence>
<evidence type="ECO:0000313" key="2">
    <source>
        <dbReference type="Proteomes" id="UP000004095"/>
    </source>
</evidence>
<dbReference type="Proteomes" id="UP000004095">
    <property type="component" value="Unassembled WGS sequence"/>
</dbReference>
<dbReference type="RefSeq" id="WP_002693491.1">
    <property type="nucleotide sequence ID" value="NZ_AAWS01000002.1"/>
</dbReference>
<name>A1ZDE1_MICM2</name>
<dbReference type="InterPro" id="IPR025631">
    <property type="entry name" value="Porin_10"/>
</dbReference>
<dbReference type="EMBL" id="AAWS01000002">
    <property type="protein sequence ID" value="EAY31680.1"/>
    <property type="molecule type" value="Genomic_DNA"/>
</dbReference>
<sequence>MEYLGDMRISRLWLVLGLIVGVQCSSWSQSTILDDTTKNVYGPKTTRFFLEKDLLQNRDTLRMVDTSLNATHQYDMVQRLDNMYQDLGLIGTAIRPIYFQMPEQIGTQLGMDAYQPYVLHPDKVKYFNTRSPFTQALYGQNTRGNQKIHFRYTRNINERFNIGLLYRRENTHKQFGGETTRDLAADHHSLAIHAAYQSKNKRYRLLYNFAHLNQMVQEQGGIVLGESDTLANGEVRVDSLFGYELEASQLGLTARSWQTQNTHHLYHEYALFKQLQLFHILNLSRQRDDYEDTGITTSTNQDFYRPFATDPDMYVYNSNGTSEGFKYRLFDNMAGVKGSIGPIYYQGYARARQYKLTHSREGQVEGVTVRATDDLIINGVTIPQFTLDSIPTRINTNNTELFLGGAFGINFNQFSRLYASAEYALTARSDYRISVAFESRGLIAKLQSSFTTPTLAQQRFASNHFIWDRTNLNNMLANEASISYDIHTSWFTARPFGSYTLINDYIYFNEQALPTQAPELVQIASGGVDFHVRWRSLNMRTKAVLSKSLGSTEYLRVPEILVNSRIYCEDCLLTKLMHTQIGFEVHYKSAYKADAYMPVSKQFYLQDNVLSPAYALVDFFFNVQIGRVRVFLKMSHLNHIFNSNQGYITTPTFVGMRSAFNVGFNWMFFN</sequence>
<keyword evidence="2" id="KW-1185">Reference proteome</keyword>
<accession>A1ZDE1</accession>
<dbReference type="OrthoDB" id="1489309at2"/>
<dbReference type="AlphaFoldDB" id="A1ZDE1"/>
<dbReference type="eggNOG" id="COG4206">
    <property type="taxonomic scope" value="Bacteria"/>
</dbReference>
<reference evidence="1 2" key="1">
    <citation type="submission" date="2007-01" db="EMBL/GenBank/DDBJ databases">
        <authorList>
            <person name="Haygood M."/>
            <person name="Podell S."/>
            <person name="Anderson C."/>
            <person name="Hopkinson B."/>
            <person name="Roe K."/>
            <person name="Barbeau K."/>
            <person name="Gaasterland T."/>
            <person name="Ferriera S."/>
            <person name="Johnson J."/>
            <person name="Kravitz S."/>
            <person name="Beeson K."/>
            <person name="Sutton G."/>
            <person name="Rogers Y.-H."/>
            <person name="Friedman R."/>
            <person name="Frazier M."/>
            <person name="Venter J.C."/>
        </authorList>
    </citation>
    <scope>NUCLEOTIDE SEQUENCE [LARGE SCALE GENOMIC DNA]</scope>
    <source>
        <strain evidence="1 2">ATCC 23134</strain>
    </source>
</reference>
<comment type="caution">
    <text evidence="1">The sequence shown here is derived from an EMBL/GenBank/DDBJ whole genome shotgun (WGS) entry which is preliminary data.</text>
</comment>